<dbReference type="SUPFAM" id="SSF51735">
    <property type="entry name" value="NAD(P)-binding Rossmann-fold domains"/>
    <property type="match status" value="1"/>
</dbReference>
<keyword evidence="6 9" id="KW-0413">Isomerase</keyword>
<evidence type="ECO:0000256" key="1">
    <source>
        <dbReference type="ARBA" id="ARBA00004883"/>
    </source>
</evidence>
<evidence type="ECO:0000313" key="12">
    <source>
        <dbReference type="Proteomes" id="UP000319296"/>
    </source>
</evidence>
<evidence type="ECO:0000256" key="7">
    <source>
        <dbReference type="ARBA" id="ARBA00023268"/>
    </source>
</evidence>
<dbReference type="EMBL" id="SGBB01000023">
    <property type="protein sequence ID" value="RZD17748.1"/>
    <property type="molecule type" value="Genomic_DNA"/>
</dbReference>
<organism evidence="11 12">
    <name type="scientific">Candidatus Acididesulfobacter diazotrophicus</name>
    <dbReference type="NCBI Taxonomy" id="2597226"/>
    <lineage>
        <taxon>Bacteria</taxon>
        <taxon>Deltaproteobacteria</taxon>
        <taxon>Candidatus Acidulodesulfobacterales</taxon>
        <taxon>Candidatus Acididesulfobacter</taxon>
    </lineage>
</organism>
<protein>
    <recommendedName>
        <fullName evidence="3 9">GDP-L-fucose synthase</fullName>
        <ecNumber evidence="3 9">1.1.1.271</ecNumber>
    </recommendedName>
    <alternativeName>
        <fullName evidence="9">GDP-4-keto-6-deoxy-D-mannose-3,5-epimerase-4-reductase</fullName>
    </alternativeName>
</protein>
<feature type="site" description="Important for catalytic activity" evidence="9">
    <location>
        <position position="108"/>
    </location>
</feature>
<evidence type="ECO:0000256" key="3">
    <source>
        <dbReference type="ARBA" id="ARBA00012371"/>
    </source>
</evidence>
<feature type="binding site" evidence="9">
    <location>
        <position position="252"/>
    </location>
    <ligand>
        <name>substrate</name>
    </ligand>
</feature>
<dbReference type="GO" id="GO:0042351">
    <property type="term" value="P:'de novo' GDP-L-fucose biosynthetic process"/>
    <property type="evidence" value="ECO:0007669"/>
    <property type="project" value="UniProtKB-UniRule"/>
</dbReference>
<comment type="pathway">
    <text evidence="1 9">Nucleotide-sugar biosynthesis; GDP-L-fucose biosynthesis via de novo pathway; GDP-L-fucose from GDP-alpha-D-mannose: step 2/2.</text>
</comment>
<dbReference type="GO" id="GO:0050577">
    <property type="term" value="F:GDP-L-fucose synthase activity"/>
    <property type="evidence" value="ECO:0007669"/>
    <property type="project" value="UniProtKB-UniRule"/>
</dbReference>
<dbReference type="InterPro" id="IPR028614">
    <property type="entry name" value="GDP_fucose/colitose_synth"/>
</dbReference>
<gene>
    <name evidence="9" type="primary">fcl</name>
    <name evidence="11" type="ORF">EVG15_09445</name>
</gene>
<dbReference type="CDD" id="cd05239">
    <property type="entry name" value="GDP_FS_SDR_e"/>
    <property type="match status" value="1"/>
</dbReference>
<dbReference type="FunFam" id="3.40.50.720:FF:000101">
    <property type="entry name" value="GDP-L-fucose synthase"/>
    <property type="match status" value="1"/>
</dbReference>
<feature type="domain" description="NAD-dependent epimerase/dehydratase" evidence="10">
    <location>
        <begin position="7"/>
        <end position="196"/>
    </location>
</feature>
<sequence length="352" mass="39958">MDRNFKVYLAGHTGLVGSSILRKLTQDGFNNLIYKRSSELDLRRQKNTEEFFFSEKPDYVFLSAAKAGGILANSTYSAEFIYNNLSIAINVIHSAYKSGVKKLLNLGSSCIYPKLAPQPMKEEYLLSGSLEPTNEAYAVAKISAIKLCRYYNEQYGTNFISVMPTNLYGPNDNFNLETAHVIPALLRKFHLGKLLQKKDFELIIKDIKTRPLGFNLDNEINLEDEKSIEHILNKAGIFKDHILLWGTGEVYREFLYVDDLSDACLFLMNNYDYKDIGELINIGTGEDIKLKDLALVIKDVTGYEGGIKHDTSKPDGTPRKLLDVGRLKALGWEAKIYLNEGIRKSYDWYKSN</sequence>
<evidence type="ECO:0000259" key="10">
    <source>
        <dbReference type="Pfam" id="PF01370"/>
    </source>
</evidence>
<evidence type="ECO:0000256" key="6">
    <source>
        <dbReference type="ARBA" id="ARBA00023235"/>
    </source>
</evidence>
<dbReference type="GO" id="GO:0070401">
    <property type="term" value="F:NADP+ binding"/>
    <property type="evidence" value="ECO:0007669"/>
    <property type="project" value="UniProtKB-UniRule"/>
</dbReference>
<dbReference type="PANTHER" id="PTHR43238">
    <property type="entry name" value="GDP-L-FUCOSE SYNTHASE"/>
    <property type="match status" value="1"/>
</dbReference>
<comment type="catalytic activity">
    <reaction evidence="8 9">
        <text>GDP-beta-L-fucose + NADP(+) = GDP-4-dehydro-alpha-D-rhamnose + NADPH + H(+)</text>
        <dbReference type="Rhea" id="RHEA:18885"/>
        <dbReference type="ChEBI" id="CHEBI:15378"/>
        <dbReference type="ChEBI" id="CHEBI:57273"/>
        <dbReference type="ChEBI" id="CHEBI:57783"/>
        <dbReference type="ChEBI" id="CHEBI:57964"/>
        <dbReference type="ChEBI" id="CHEBI:58349"/>
        <dbReference type="EC" id="1.1.1.271"/>
    </reaction>
</comment>
<evidence type="ECO:0000313" key="11">
    <source>
        <dbReference type="EMBL" id="RZD17748.1"/>
    </source>
</evidence>
<dbReference type="PANTHER" id="PTHR43238:SF1">
    <property type="entry name" value="GDP-L-FUCOSE SYNTHASE"/>
    <property type="match status" value="1"/>
</dbReference>
<dbReference type="GO" id="GO:0016853">
    <property type="term" value="F:isomerase activity"/>
    <property type="evidence" value="ECO:0007669"/>
    <property type="project" value="UniProtKB-KW"/>
</dbReference>
<feature type="binding site" evidence="9">
    <location>
        <begin position="106"/>
        <end position="109"/>
    </location>
    <ligand>
        <name>NADP(+)</name>
        <dbReference type="ChEBI" id="CHEBI:58349"/>
    </ligand>
</feature>
<keyword evidence="7 9" id="KW-0511">Multifunctional enzyme</keyword>
<reference evidence="11 12" key="1">
    <citation type="journal article" date="2019" name="ISME J.">
        <title>Insights into ecological role of a new deltaproteobacterial order Candidatus Acidulodesulfobacterales by metagenomics and metatranscriptomics.</title>
        <authorList>
            <person name="Tan S."/>
            <person name="Liu J."/>
            <person name="Fang Y."/>
            <person name="Hedlund B.P."/>
            <person name="Lian Z.H."/>
            <person name="Huang L.Y."/>
            <person name="Li J.T."/>
            <person name="Huang L.N."/>
            <person name="Li W.J."/>
            <person name="Jiang H.C."/>
            <person name="Dong H.L."/>
            <person name="Shu W.S."/>
        </authorList>
    </citation>
    <scope>NUCLEOTIDE SEQUENCE [LARGE SCALE GENOMIC DNA]</scope>
    <source>
        <strain evidence="11">AP1</strain>
    </source>
</reference>
<comment type="function">
    <text evidence="9">Catalyzes the two-step NADP-dependent conversion of GDP-4-dehydro-6-deoxy-D-mannose to GDP-fucose, involving an epimerase and a reductase reaction.</text>
</comment>
<feature type="binding site" evidence="9">
    <location>
        <position position="245"/>
    </location>
    <ligand>
        <name>substrate</name>
    </ligand>
</feature>
<feature type="binding site" evidence="9">
    <location>
        <position position="188"/>
    </location>
    <ligand>
        <name>substrate</name>
    </ligand>
</feature>
<feature type="binding site" evidence="9">
    <location>
        <begin position="11"/>
        <end position="17"/>
    </location>
    <ligand>
        <name>NADP(+)</name>
        <dbReference type="ChEBI" id="CHEBI:58349"/>
    </ligand>
</feature>
<evidence type="ECO:0000256" key="2">
    <source>
        <dbReference type="ARBA" id="ARBA00005959"/>
    </source>
</evidence>
<feature type="active site" description="Proton donor/acceptor" evidence="9">
    <location>
        <position position="137"/>
    </location>
</feature>
<dbReference type="InterPro" id="IPR001509">
    <property type="entry name" value="Epimerase_deHydtase"/>
</dbReference>
<dbReference type="Gene3D" id="3.40.50.720">
    <property type="entry name" value="NAD(P)-binding Rossmann-like Domain"/>
    <property type="match status" value="2"/>
</dbReference>
<feature type="binding site" evidence="9">
    <location>
        <begin position="164"/>
        <end position="167"/>
    </location>
    <ligand>
        <name>NADP(+)</name>
        <dbReference type="ChEBI" id="CHEBI:58349"/>
    </ligand>
</feature>
<evidence type="ECO:0000256" key="9">
    <source>
        <dbReference type="HAMAP-Rule" id="MF_00956"/>
    </source>
</evidence>
<evidence type="ECO:0000256" key="4">
    <source>
        <dbReference type="ARBA" id="ARBA00022857"/>
    </source>
</evidence>
<keyword evidence="4 9" id="KW-0521">NADP</keyword>
<feature type="site" description="Important for catalytic activity" evidence="9">
    <location>
        <position position="110"/>
    </location>
</feature>
<dbReference type="UniPathway" id="UPA00128">
    <property type="reaction ID" value="UER00191"/>
</dbReference>
<proteinExistence type="inferred from homology"/>
<accession>A0A519BKF3</accession>
<feature type="domain" description="NAD-dependent epimerase/dehydratase" evidence="10">
    <location>
        <begin position="224"/>
        <end position="283"/>
    </location>
</feature>
<dbReference type="InterPro" id="IPR036291">
    <property type="entry name" value="NAD(P)-bd_dom_sf"/>
</dbReference>
<keyword evidence="5 9" id="KW-0560">Oxidoreductase</keyword>
<dbReference type="HAMAP" id="MF_00956">
    <property type="entry name" value="GDP_fucose_synth"/>
    <property type="match status" value="1"/>
</dbReference>
<dbReference type="Proteomes" id="UP000319296">
    <property type="component" value="Unassembled WGS sequence"/>
</dbReference>
<feature type="binding site" evidence="9">
    <location>
        <position position="141"/>
    </location>
    <ligand>
        <name>NADP(+)</name>
        <dbReference type="ChEBI" id="CHEBI:58349"/>
    </ligand>
</feature>
<comment type="caution">
    <text evidence="11">The sequence shown here is derived from an EMBL/GenBank/DDBJ whole genome shotgun (WGS) entry which is preliminary data.</text>
</comment>
<feature type="binding site" evidence="9">
    <location>
        <position position="315"/>
    </location>
    <ligand>
        <name>substrate</name>
    </ligand>
</feature>
<dbReference type="EC" id="1.1.1.271" evidence="3 9"/>
<feature type="binding site" evidence="9">
    <location>
        <position position="180"/>
    </location>
    <ligand>
        <name>NADP(+)</name>
        <dbReference type="ChEBI" id="CHEBI:58349"/>
    </ligand>
</feature>
<name>A0A519BKF3_9DELT</name>
<evidence type="ECO:0000256" key="5">
    <source>
        <dbReference type="ARBA" id="ARBA00023002"/>
    </source>
</evidence>
<comment type="similarity">
    <text evidence="2 9">Belongs to the NAD(P)-dependent epimerase/dehydratase family. Fucose synthase subfamily.</text>
</comment>
<dbReference type="Pfam" id="PF01370">
    <property type="entry name" value="Epimerase"/>
    <property type="match status" value="2"/>
</dbReference>
<dbReference type="AlphaFoldDB" id="A0A519BKF3"/>
<evidence type="ECO:0000256" key="8">
    <source>
        <dbReference type="ARBA" id="ARBA00051935"/>
    </source>
</evidence>